<protein>
    <submittedName>
        <fullName evidence="3">Uncharacterized protein</fullName>
    </submittedName>
</protein>
<evidence type="ECO:0000256" key="2">
    <source>
        <dbReference type="SAM" id="Phobius"/>
    </source>
</evidence>
<keyword evidence="2" id="KW-1133">Transmembrane helix</keyword>
<evidence type="ECO:0000256" key="1">
    <source>
        <dbReference type="SAM" id="MobiDB-lite"/>
    </source>
</evidence>
<feature type="compositionally biased region" description="Low complexity" evidence="1">
    <location>
        <begin position="106"/>
        <end position="120"/>
    </location>
</feature>
<dbReference type="AlphaFoldDB" id="A0AB34PQU4"/>
<feature type="region of interest" description="Disordered" evidence="1">
    <location>
        <begin position="95"/>
        <end position="120"/>
    </location>
</feature>
<name>A0AB34PQU4_CANAX</name>
<gene>
    <name evidence="3" type="ORF">MG3_04031</name>
</gene>
<comment type="caution">
    <text evidence="3">The sequence shown here is derived from an EMBL/GenBank/DDBJ whole genome shotgun (WGS) entry which is preliminary data.</text>
</comment>
<keyword evidence="2" id="KW-0472">Membrane</keyword>
<reference evidence="3 4" key="1">
    <citation type="submission" date="2013-12" db="EMBL/GenBank/DDBJ databases">
        <title>The Genome Sequence of Candida albicans P78048.</title>
        <authorList>
            <consortium name="The Broad Institute Genome Sequencing Platform"/>
            <consortium name="The Broad Institute Genome Sequencing Center for Infectious Disease"/>
            <person name="Cuomo C."/>
            <person name="Bennett R."/>
            <person name="Hirakawa M."/>
            <person name="Noverr M."/>
            <person name="Mitchell A."/>
            <person name="Young S.K."/>
            <person name="Zeng Q."/>
            <person name="Gargeya S."/>
            <person name="Fitzgerald M."/>
            <person name="Abouelleil A."/>
            <person name="Alvarado L."/>
            <person name="Berlin A.M."/>
            <person name="Chapman S.B."/>
            <person name="Dewar J."/>
            <person name="Goldberg J."/>
            <person name="Griggs A."/>
            <person name="Gujja S."/>
            <person name="Hansen M."/>
            <person name="Howarth C."/>
            <person name="Imamovic A."/>
            <person name="Larimer J."/>
            <person name="McCowan C."/>
            <person name="Murphy C."/>
            <person name="Pearson M."/>
            <person name="Priest M."/>
            <person name="Roberts A."/>
            <person name="Saif S."/>
            <person name="Shea T."/>
            <person name="Sykes S."/>
            <person name="Wortman J."/>
            <person name="Nusbaum C."/>
            <person name="Birren B."/>
        </authorList>
    </citation>
    <scope>NUCLEOTIDE SEQUENCE [LARGE SCALE GENOMIC DNA]</scope>
    <source>
        <strain evidence="3 4">P78048</strain>
    </source>
</reference>
<feature type="compositionally biased region" description="Polar residues" evidence="1">
    <location>
        <begin position="95"/>
        <end position="105"/>
    </location>
</feature>
<dbReference type="EMBL" id="AJIX01000028">
    <property type="protein sequence ID" value="KGR08475.1"/>
    <property type="molecule type" value="Genomic_DNA"/>
</dbReference>
<feature type="transmembrane region" description="Helical" evidence="2">
    <location>
        <begin position="7"/>
        <end position="28"/>
    </location>
</feature>
<accession>A0AB34PQU4</accession>
<evidence type="ECO:0000313" key="3">
    <source>
        <dbReference type="EMBL" id="KGR08475.1"/>
    </source>
</evidence>
<evidence type="ECO:0000313" key="4">
    <source>
        <dbReference type="Proteomes" id="UP000030161"/>
    </source>
</evidence>
<organism evidence="3 4">
    <name type="scientific">Candida albicans P78048</name>
    <dbReference type="NCBI Taxonomy" id="1094989"/>
    <lineage>
        <taxon>Eukaryota</taxon>
        <taxon>Fungi</taxon>
        <taxon>Dikarya</taxon>
        <taxon>Ascomycota</taxon>
        <taxon>Saccharomycotina</taxon>
        <taxon>Pichiomycetes</taxon>
        <taxon>Debaryomycetaceae</taxon>
        <taxon>Candida/Lodderomyces clade</taxon>
        <taxon>Candida</taxon>
    </lineage>
</organism>
<dbReference type="Proteomes" id="UP000030161">
    <property type="component" value="Unassembled WGS sequence"/>
</dbReference>
<proteinExistence type="predicted"/>
<keyword evidence="2" id="KW-0812">Transmembrane</keyword>
<sequence>MLTKLLGCIYFVFYMYIYSYFHILYISYPIINKILFICLFVCSILVVICSGGPPSSLCRCLGGNVFLAEQNIGVILECYCLCIVHSGVISKINQTKSSTECTTMPSSSENSPSNSNLSWR</sequence>
<feature type="transmembrane region" description="Helical" evidence="2">
    <location>
        <begin position="34"/>
        <end position="52"/>
    </location>
</feature>